<evidence type="ECO:0000256" key="6">
    <source>
        <dbReference type="SAM" id="MobiDB-lite"/>
    </source>
</evidence>
<dbReference type="SMART" id="SM00448">
    <property type="entry name" value="REC"/>
    <property type="match status" value="1"/>
</dbReference>
<proteinExistence type="predicted"/>
<dbReference type="CDD" id="cd06170">
    <property type="entry name" value="LuxR_C_like"/>
    <property type="match status" value="1"/>
</dbReference>
<dbReference type="PRINTS" id="PR00038">
    <property type="entry name" value="HTHLUXR"/>
</dbReference>
<reference evidence="9 10" key="1">
    <citation type="submission" date="2023-07" db="EMBL/GenBank/DDBJ databases">
        <title>Sequencing the genomes of 1000 actinobacteria strains.</title>
        <authorList>
            <person name="Klenk H.-P."/>
        </authorList>
    </citation>
    <scope>NUCLEOTIDE SEQUENCE [LARGE SCALE GENOMIC DNA]</scope>
    <source>
        <strain evidence="9 10">DSM 19426</strain>
    </source>
</reference>
<dbReference type="PROSITE" id="PS50043">
    <property type="entry name" value="HTH_LUXR_2"/>
    <property type="match status" value="1"/>
</dbReference>
<protein>
    <submittedName>
        <fullName evidence="9">DNA-binding NarL/FixJ family response regulator</fullName>
    </submittedName>
</protein>
<evidence type="ECO:0000313" key="10">
    <source>
        <dbReference type="Proteomes" id="UP001183648"/>
    </source>
</evidence>
<keyword evidence="3 9" id="KW-0238">DNA-binding</keyword>
<dbReference type="Gene3D" id="3.40.50.2300">
    <property type="match status" value="1"/>
</dbReference>
<dbReference type="EMBL" id="JAVDYG010000001">
    <property type="protein sequence ID" value="MDR7362587.1"/>
    <property type="molecule type" value="Genomic_DNA"/>
</dbReference>
<dbReference type="InterPro" id="IPR000792">
    <property type="entry name" value="Tscrpt_reg_LuxR_C"/>
</dbReference>
<dbReference type="RefSeq" id="WP_310301892.1">
    <property type="nucleotide sequence ID" value="NZ_BAAAPS010000008.1"/>
</dbReference>
<dbReference type="CDD" id="cd17535">
    <property type="entry name" value="REC_NarL-like"/>
    <property type="match status" value="1"/>
</dbReference>
<feature type="domain" description="HTH luxR-type" evidence="7">
    <location>
        <begin position="148"/>
        <end position="213"/>
    </location>
</feature>
<evidence type="ECO:0000259" key="8">
    <source>
        <dbReference type="PROSITE" id="PS50110"/>
    </source>
</evidence>
<sequence length="237" mass="25467">MTGAPIRVVVVDDQDLVRIGLARILDGEPDLKVVGTAGDGQEALRLVERARPDVCLMDIRMPRLDGLTATEELARCGSATRVLVLTTFDLDELVYRALRAGAAGFLLKDAPAEELVRAVRVVAAGDAVLAPTTTRRLLETFARHRPPVALPGEPLTDRERDVLVAMSGGLSNVEIGERLFIAESTVRTHVNRLLTKLGVRDRLQAVVLAYECGLVQPHPASGRGGSSRTVGDGRHMG</sequence>
<feature type="modified residue" description="4-aspartylphosphate" evidence="5">
    <location>
        <position position="58"/>
    </location>
</feature>
<dbReference type="Pfam" id="PF00072">
    <property type="entry name" value="Response_reg"/>
    <property type="match status" value="1"/>
</dbReference>
<dbReference type="PROSITE" id="PS50110">
    <property type="entry name" value="RESPONSE_REGULATORY"/>
    <property type="match status" value="1"/>
</dbReference>
<dbReference type="InterPro" id="IPR058245">
    <property type="entry name" value="NreC/VraR/RcsB-like_REC"/>
</dbReference>
<dbReference type="SUPFAM" id="SSF52172">
    <property type="entry name" value="CheY-like"/>
    <property type="match status" value="1"/>
</dbReference>
<dbReference type="PANTHER" id="PTHR43214">
    <property type="entry name" value="TWO-COMPONENT RESPONSE REGULATOR"/>
    <property type="match status" value="1"/>
</dbReference>
<dbReference type="PROSITE" id="PS00622">
    <property type="entry name" value="HTH_LUXR_1"/>
    <property type="match status" value="1"/>
</dbReference>
<comment type="caution">
    <text evidence="9">The sequence shown here is derived from an EMBL/GenBank/DDBJ whole genome shotgun (WGS) entry which is preliminary data.</text>
</comment>
<dbReference type="InterPro" id="IPR001789">
    <property type="entry name" value="Sig_transdc_resp-reg_receiver"/>
</dbReference>
<dbReference type="Proteomes" id="UP001183648">
    <property type="component" value="Unassembled WGS sequence"/>
</dbReference>
<feature type="region of interest" description="Disordered" evidence="6">
    <location>
        <begin position="218"/>
        <end position="237"/>
    </location>
</feature>
<dbReference type="PANTHER" id="PTHR43214:SF24">
    <property type="entry name" value="TRANSCRIPTIONAL REGULATORY PROTEIN NARL-RELATED"/>
    <property type="match status" value="1"/>
</dbReference>
<keyword evidence="2" id="KW-0805">Transcription regulation</keyword>
<evidence type="ECO:0000256" key="3">
    <source>
        <dbReference type="ARBA" id="ARBA00023125"/>
    </source>
</evidence>
<dbReference type="InterPro" id="IPR011006">
    <property type="entry name" value="CheY-like_superfamily"/>
</dbReference>
<feature type="domain" description="Response regulatory" evidence="8">
    <location>
        <begin position="7"/>
        <end position="123"/>
    </location>
</feature>
<keyword evidence="1 5" id="KW-0597">Phosphoprotein</keyword>
<accession>A0ABU2BVD1</accession>
<dbReference type="GO" id="GO:0003677">
    <property type="term" value="F:DNA binding"/>
    <property type="evidence" value="ECO:0007669"/>
    <property type="project" value="UniProtKB-KW"/>
</dbReference>
<evidence type="ECO:0000256" key="5">
    <source>
        <dbReference type="PROSITE-ProRule" id="PRU00169"/>
    </source>
</evidence>
<evidence type="ECO:0000256" key="2">
    <source>
        <dbReference type="ARBA" id="ARBA00023015"/>
    </source>
</evidence>
<keyword evidence="4" id="KW-0804">Transcription</keyword>
<dbReference type="SMART" id="SM00421">
    <property type="entry name" value="HTH_LUXR"/>
    <property type="match status" value="1"/>
</dbReference>
<keyword evidence="10" id="KW-1185">Reference proteome</keyword>
<dbReference type="InterPro" id="IPR039420">
    <property type="entry name" value="WalR-like"/>
</dbReference>
<name>A0ABU2BVD1_9ACTN</name>
<evidence type="ECO:0000259" key="7">
    <source>
        <dbReference type="PROSITE" id="PS50043"/>
    </source>
</evidence>
<gene>
    <name evidence="9" type="ORF">J2S63_002140</name>
</gene>
<dbReference type="SUPFAM" id="SSF46894">
    <property type="entry name" value="C-terminal effector domain of the bipartite response regulators"/>
    <property type="match status" value="1"/>
</dbReference>
<evidence type="ECO:0000313" key="9">
    <source>
        <dbReference type="EMBL" id="MDR7362587.1"/>
    </source>
</evidence>
<dbReference type="InterPro" id="IPR016032">
    <property type="entry name" value="Sig_transdc_resp-reg_C-effctor"/>
</dbReference>
<evidence type="ECO:0000256" key="1">
    <source>
        <dbReference type="ARBA" id="ARBA00022553"/>
    </source>
</evidence>
<dbReference type="Pfam" id="PF00196">
    <property type="entry name" value="GerE"/>
    <property type="match status" value="1"/>
</dbReference>
<organism evidence="9 10">
    <name type="scientific">Nocardioides marmoribigeumensis</name>
    <dbReference type="NCBI Taxonomy" id="433649"/>
    <lineage>
        <taxon>Bacteria</taxon>
        <taxon>Bacillati</taxon>
        <taxon>Actinomycetota</taxon>
        <taxon>Actinomycetes</taxon>
        <taxon>Propionibacteriales</taxon>
        <taxon>Nocardioidaceae</taxon>
        <taxon>Nocardioides</taxon>
    </lineage>
</organism>
<evidence type="ECO:0000256" key="4">
    <source>
        <dbReference type="ARBA" id="ARBA00023163"/>
    </source>
</evidence>